<comment type="subcellular location">
    <subcellularLocation>
        <location evidence="1">Nucleus</location>
    </subcellularLocation>
</comment>
<comment type="similarity">
    <text evidence="11">Belongs to the krueppel C2H2-type zinc-finger protein family. ZFX/ZFY subfamily.</text>
</comment>
<dbReference type="FunFam" id="3.30.160.60:FF:000054">
    <property type="entry name" value="Zinc finger protein 711"/>
    <property type="match status" value="1"/>
</dbReference>
<keyword evidence="2" id="KW-0479">Metal-binding</keyword>
<evidence type="ECO:0000259" key="14">
    <source>
        <dbReference type="PROSITE" id="PS50157"/>
    </source>
</evidence>
<dbReference type="FunFam" id="3.30.160.60:FF:000209">
    <property type="entry name" value="Zinc finger protein 711"/>
    <property type="match status" value="3"/>
</dbReference>
<feature type="region of interest" description="Disordered" evidence="13">
    <location>
        <begin position="421"/>
        <end position="443"/>
    </location>
</feature>
<dbReference type="PROSITE" id="PS00028">
    <property type="entry name" value="ZINC_FINGER_C2H2_1"/>
    <property type="match status" value="7"/>
</dbReference>
<dbReference type="FunFam" id="3.30.160.60:FF:000607">
    <property type="entry name" value="zinc finger X-chromosomal protein-like isoform X1"/>
    <property type="match status" value="1"/>
</dbReference>
<evidence type="ECO:0000256" key="6">
    <source>
        <dbReference type="ARBA" id="ARBA00023015"/>
    </source>
</evidence>
<dbReference type="Pfam" id="PF00096">
    <property type="entry name" value="zf-C2H2"/>
    <property type="match status" value="5"/>
</dbReference>
<reference evidence="15 16" key="1">
    <citation type="submission" date="2013-11" db="EMBL/GenBank/DDBJ databases">
        <title>The Damaraland mole rat (Fukomys damarensis) genome and evolution of African mole rats.</title>
        <authorList>
            <person name="Gladyshev V.N."/>
            <person name="Fang X."/>
        </authorList>
    </citation>
    <scope>NUCLEOTIDE SEQUENCE [LARGE SCALE GENOMIC DNA]</scope>
    <source>
        <tissue evidence="15">Liver</tissue>
    </source>
</reference>
<dbReference type="GO" id="GO:0000978">
    <property type="term" value="F:RNA polymerase II cis-regulatory region sequence-specific DNA binding"/>
    <property type="evidence" value="ECO:0007669"/>
    <property type="project" value="TreeGrafter"/>
</dbReference>
<keyword evidence="16" id="KW-1185">Reference proteome</keyword>
<evidence type="ECO:0000256" key="10">
    <source>
        <dbReference type="ARBA" id="ARBA00023242"/>
    </source>
</evidence>
<keyword evidence="5" id="KW-0862">Zinc</keyword>
<dbReference type="FunFam" id="3.30.160.60:FF:000461">
    <property type="entry name" value="Zinc finger X-chromosomal protein-like protein"/>
    <property type="match status" value="1"/>
</dbReference>
<feature type="domain" description="C2H2-type" evidence="14">
    <location>
        <begin position="461"/>
        <end position="491"/>
    </location>
</feature>
<evidence type="ECO:0000313" key="15">
    <source>
        <dbReference type="EMBL" id="KFO25038.1"/>
    </source>
</evidence>
<evidence type="ECO:0000256" key="8">
    <source>
        <dbReference type="ARBA" id="ARBA00023159"/>
    </source>
</evidence>
<feature type="domain" description="C2H2-type" evidence="14">
    <location>
        <begin position="584"/>
        <end position="611"/>
    </location>
</feature>
<evidence type="ECO:0000256" key="3">
    <source>
        <dbReference type="ARBA" id="ARBA00022737"/>
    </source>
</evidence>
<dbReference type="Gene3D" id="3.30.160.60">
    <property type="entry name" value="Classic Zinc Finger"/>
    <property type="match status" value="8"/>
</dbReference>
<feature type="domain" description="C2H2-type" evidence="14">
    <location>
        <begin position="755"/>
        <end position="782"/>
    </location>
</feature>
<organism evidence="15 16">
    <name type="scientific">Fukomys damarensis</name>
    <name type="common">Damaraland mole rat</name>
    <name type="synonym">Cryptomys damarensis</name>
    <dbReference type="NCBI Taxonomy" id="885580"/>
    <lineage>
        <taxon>Eukaryota</taxon>
        <taxon>Metazoa</taxon>
        <taxon>Chordata</taxon>
        <taxon>Craniata</taxon>
        <taxon>Vertebrata</taxon>
        <taxon>Euteleostomi</taxon>
        <taxon>Mammalia</taxon>
        <taxon>Eutheria</taxon>
        <taxon>Euarchontoglires</taxon>
        <taxon>Glires</taxon>
        <taxon>Rodentia</taxon>
        <taxon>Hystricomorpha</taxon>
        <taxon>Bathyergidae</taxon>
        <taxon>Fukomys</taxon>
    </lineage>
</organism>
<name>A0A091D3E5_FUKDA</name>
<evidence type="ECO:0000256" key="11">
    <source>
        <dbReference type="ARBA" id="ARBA00038206"/>
    </source>
</evidence>
<dbReference type="PANTHER" id="PTHR24393:SF15">
    <property type="entry name" value="IP01243P-RELATED"/>
    <property type="match status" value="1"/>
</dbReference>
<feature type="domain" description="C2H2-type" evidence="14">
    <location>
        <begin position="669"/>
        <end position="697"/>
    </location>
</feature>
<evidence type="ECO:0000256" key="1">
    <source>
        <dbReference type="ARBA" id="ARBA00004123"/>
    </source>
</evidence>
<dbReference type="FunFam" id="3.30.160.60:FF:000170">
    <property type="entry name" value="Zinc finger protein 711 isoform X2"/>
    <property type="match status" value="1"/>
</dbReference>
<dbReference type="Proteomes" id="UP000028990">
    <property type="component" value="Unassembled WGS sequence"/>
</dbReference>
<keyword evidence="6" id="KW-0805">Transcription regulation</keyword>
<keyword evidence="9" id="KW-0804">Transcription</keyword>
<dbReference type="PANTHER" id="PTHR24393">
    <property type="entry name" value="ZINC FINGER PROTEIN"/>
    <property type="match status" value="1"/>
</dbReference>
<dbReference type="InterPro" id="IPR006794">
    <property type="entry name" value="Transcrp_activ_Zfx/Zfy-dom"/>
</dbReference>
<keyword evidence="7" id="KW-0238">DNA-binding</keyword>
<feature type="domain" description="C2H2-type" evidence="14">
    <location>
        <begin position="783"/>
        <end position="811"/>
    </location>
</feature>
<evidence type="ECO:0000256" key="2">
    <source>
        <dbReference type="ARBA" id="ARBA00022723"/>
    </source>
</evidence>
<dbReference type="InterPro" id="IPR036236">
    <property type="entry name" value="Znf_C2H2_sf"/>
</dbReference>
<accession>A0A091D3E5</accession>
<dbReference type="eggNOG" id="KOG1721">
    <property type="taxonomic scope" value="Eukaryota"/>
</dbReference>
<evidence type="ECO:0000313" key="16">
    <source>
        <dbReference type="Proteomes" id="UP000028990"/>
    </source>
</evidence>
<evidence type="ECO:0000256" key="4">
    <source>
        <dbReference type="ARBA" id="ARBA00022771"/>
    </source>
</evidence>
<evidence type="ECO:0000256" key="7">
    <source>
        <dbReference type="ARBA" id="ARBA00023125"/>
    </source>
</evidence>
<dbReference type="SMART" id="SM00355">
    <property type="entry name" value="ZnF_C2H2"/>
    <property type="match status" value="13"/>
</dbReference>
<evidence type="ECO:0000256" key="13">
    <source>
        <dbReference type="SAM" id="MobiDB-lite"/>
    </source>
</evidence>
<dbReference type="GO" id="GO:0001228">
    <property type="term" value="F:DNA-binding transcription activator activity, RNA polymerase II-specific"/>
    <property type="evidence" value="ECO:0007669"/>
    <property type="project" value="TreeGrafter"/>
</dbReference>
<dbReference type="PROSITE" id="PS50157">
    <property type="entry name" value="ZINC_FINGER_C2H2_2"/>
    <property type="match status" value="11"/>
</dbReference>
<feature type="domain" description="C2H2-type" evidence="14">
    <location>
        <begin position="812"/>
        <end position="839"/>
    </location>
</feature>
<feature type="domain" description="C2H2-type" evidence="14">
    <location>
        <begin position="612"/>
        <end position="640"/>
    </location>
</feature>
<feature type="domain" description="C2H2-type" evidence="14">
    <location>
        <begin position="641"/>
        <end position="668"/>
    </location>
</feature>
<feature type="domain" description="C2H2-type" evidence="14">
    <location>
        <begin position="555"/>
        <end position="583"/>
    </location>
</feature>
<evidence type="ECO:0000256" key="12">
    <source>
        <dbReference type="PROSITE-ProRule" id="PRU00042"/>
    </source>
</evidence>
<dbReference type="STRING" id="885580.ENSFDAP00000018102"/>
<keyword evidence="8" id="KW-0010">Activator</keyword>
<dbReference type="InterPro" id="IPR013087">
    <property type="entry name" value="Znf_C2H2_type"/>
</dbReference>
<proteinExistence type="inferred from homology"/>
<feature type="domain" description="C2H2-type" evidence="14">
    <location>
        <begin position="524"/>
        <end position="551"/>
    </location>
</feature>
<dbReference type="GO" id="GO:0008270">
    <property type="term" value="F:zinc ion binding"/>
    <property type="evidence" value="ECO:0007669"/>
    <property type="project" value="UniProtKB-KW"/>
</dbReference>
<dbReference type="EMBL" id="KN123434">
    <property type="protein sequence ID" value="KFO25038.1"/>
    <property type="molecule type" value="Genomic_DNA"/>
</dbReference>
<gene>
    <name evidence="15" type="ORF">H920_13570</name>
</gene>
<evidence type="ECO:0000256" key="9">
    <source>
        <dbReference type="ARBA" id="ARBA00023163"/>
    </source>
</evidence>
<dbReference type="SUPFAM" id="SSF57667">
    <property type="entry name" value="beta-beta-alpha zinc fingers"/>
    <property type="match status" value="7"/>
</dbReference>
<dbReference type="GO" id="GO:0005634">
    <property type="term" value="C:nucleus"/>
    <property type="evidence" value="ECO:0007669"/>
    <property type="project" value="UniProtKB-SubCell"/>
</dbReference>
<protein>
    <submittedName>
        <fullName evidence="15">Zinc finger X-chromosomal protein</fullName>
    </submittedName>
</protein>
<keyword evidence="3" id="KW-0677">Repeat</keyword>
<dbReference type="Pfam" id="PF04704">
    <property type="entry name" value="Zfx_Zfy_act"/>
    <property type="match status" value="1"/>
</dbReference>
<keyword evidence="10" id="KW-0539">Nucleus</keyword>
<evidence type="ECO:0000256" key="5">
    <source>
        <dbReference type="ARBA" id="ARBA00022833"/>
    </source>
</evidence>
<feature type="domain" description="C2H2-type" evidence="14">
    <location>
        <begin position="698"/>
        <end position="725"/>
    </location>
</feature>
<dbReference type="AlphaFoldDB" id="A0A091D3E5"/>
<keyword evidence="4 12" id="KW-0863">Zinc-finger</keyword>
<sequence length="841" mass="95049">MSLSIPLALCPIQGITQTSPPPALNSGKLEVEEIAKLGAVINEHLKAMDEDEFELQPQEPNSFFDGIGADGTHMDGDRIVVEVQEAVFVSNSNITVHNFIPDDPDSVVIQDVMEDVVIEDVQCPDTLEETDVSENVIIPEQVFDSDDVTEEISLAHCTVPDDVLGSGITSTSMSVPEHVLTSESIPIGHTEYVAHASVVETEVVTDPLRNDTVSEEVLVTDCASEPIVDASRISVHQQDDKNSCEDYLMISLDNVGKIERDRSTGVALDTESEFDSCKVDGTCPEVIKVYIFKAECGEDDLGGTVDIVESEPENGHGIEVLDQNSSIRIPREKMVYMTMSDSHQEDEDLKVADITDEVYMEVIVGEEDATVAAAAAAVHEQQMDESEMKAFMPIAWAAAHGNNSDGIENRNSPASALLHRDESAGLSRLAKQKPKKTRRPDSRQYQTAIIIGPDGHPLTVYPCMICGKKFKSRGFLKRHMKNHPEHLMKKKYCCTDCDYTSNKKISLHNHLESHKLTSRVEKAIECDECGKHFSHSGALFTHKMVHKEKGANKMHKCKFCDYETAEQGLLNRHLFAVHSKNFPHICVECGKGFRHPSELKKHMRIHTGEKPHQCQYCEYRSADSSNLKTHVKTKHSREVSFKCDICLLTFSDAKEVQQHTLTHQESKTHQCLHCDHKSSNSSDLKRHIISVHTKDYPHKCDMCYKGFHRPSELKKHMASHKGKKMHQCRHCDFKIADPFVLSRHILSIHTKDLSFRCKRCRKGFRQQNEFKKHMKTHSGRKVYHCEYCEYSTTDASGFKRHVISIHTKDYPHRCDYCKKGFRRPSEKNQHIMRHHKEAGLH</sequence>